<proteinExistence type="predicted"/>
<dbReference type="EMBL" id="CADEAL010004505">
    <property type="protein sequence ID" value="CAB1461041.1"/>
    <property type="molecule type" value="Genomic_DNA"/>
</dbReference>
<organism evidence="1 2">
    <name type="scientific">Pleuronectes platessa</name>
    <name type="common">European plaice</name>
    <dbReference type="NCBI Taxonomy" id="8262"/>
    <lineage>
        <taxon>Eukaryota</taxon>
        <taxon>Metazoa</taxon>
        <taxon>Chordata</taxon>
        <taxon>Craniata</taxon>
        <taxon>Vertebrata</taxon>
        <taxon>Euteleostomi</taxon>
        <taxon>Actinopterygii</taxon>
        <taxon>Neopterygii</taxon>
        <taxon>Teleostei</taxon>
        <taxon>Neoteleostei</taxon>
        <taxon>Acanthomorphata</taxon>
        <taxon>Carangaria</taxon>
        <taxon>Pleuronectiformes</taxon>
        <taxon>Pleuronectoidei</taxon>
        <taxon>Pleuronectidae</taxon>
        <taxon>Pleuronectes</taxon>
    </lineage>
</organism>
<protein>
    <submittedName>
        <fullName evidence="1">Uncharacterized protein</fullName>
    </submittedName>
</protein>
<evidence type="ECO:0000313" key="1">
    <source>
        <dbReference type="EMBL" id="CAB1461041.1"/>
    </source>
</evidence>
<sequence length="193" mass="20889">MGLATGHNHLINKSYSEASSHAWCDKQDKTGSSAALGVAWIRTKPPMGQCLRRRSVHGWMDGWMYWGQPSGSKESQGQQWGAGGAMEAVCPDEEMEVKGGHLAKQGAVALMSVTPERRGRAPAGAELRFELLGRRCSVEPPPYTQCACLQWLALDGGGEACVAANEIPKETQHCMSPGLLKHQGLHKANMHDL</sequence>
<name>A0A9N7ZEE4_PLEPL</name>
<accession>A0A9N7ZEE4</accession>
<evidence type="ECO:0000313" key="2">
    <source>
        <dbReference type="Proteomes" id="UP001153269"/>
    </source>
</evidence>
<reference evidence="1" key="1">
    <citation type="submission" date="2020-03" db="EMBL/GenBank/DDBJ databases">
        <authorList>
            <person name="Weist P."/>
        </authorList>
    </citation>
    <scope>NUCLEOTIDE SEQUENCE</scope>
</reference>
<gene>
    <name evidence="1" type="ORF">PLEPLA_LOCUS48916</name>
</gene>
<dbReference type="AlphaFoldDB" id="A0A9N7ZEE4"/>
<comment type="caution">
    <text evidence="1">The sequence shown here is derived from an EMBL/GenBank/DDBJ whole genome shotgun (WGS) entry which is preliminary data.</text>
</comment>
<keyword evidence="2" id="KW-1185">Reference proteome</keyword>
<dbReference type="Proteomes" id="UP001153269">
    <property type="component" value="Unassembled WGS sequence"/>
</dbReference>